<evidence type="ECO:0000256" key="1">
    <source>
        <dbReference type="ARBA" id="ARBA00023015"/>
    </source>
</evidence>
<dbReference type="InterPro" id="IPR000524">
    <property type="entry name" value="Tscrpt_reg_HTH_GntR"/>
</dbReference>
<dbReference type="KEGG" id="seu:SEQ_1005"/>
<evidence type="ECO:0000259" key="4">
    <source>
        <dbReference type="PROSITE" id="PS50949"/>
    </source>
</evidence>
<reference evidence="5 6" key="1">
    <citation type="journal article" date="2009" name="PLoS Pathog.">
        <title>Genomic evidence for the evolution of Streptococcus equi: host restriction, increased virulence, and genetic exchange with human pathogens.</title>
        <authorList>
            <person name="Holden M.T.G."/>
            <person name="Heather Z."/>
            <person name="Paillot R."/>
            <person name="Steward K.F."/>
            <person name="Webb K."/>
            <person name="Ainslie F."/>
            <person name="Jourdan T."/>
            <person name="Bason N.C."/>
            <person name="Holroyd N.E."/>
            <person name="Mungall K."/>
            <person name="Quail M.A."/>
            <person name="Sanders M."/>
            <person name="Simmonds M."/>
            <person name="Willey D."/>
            <person name="Brooks K."/>
            <person name="Aanensen D.M."/>
            <person name="Spratt B.G."/>
            <person name="Jolley K.A."/>
            <person name="Maiden M.C.J."/>
            <person name="Kehoe M."/>
            <person name="Chanter N."/>
            <person name="Bentley S.D."/>
            <person name="Robinson C."/>
            <person name="Maskell D.J."/>
            <person name="Parkhill J."/>
            <person name="Waller A.S."/>
        </authorList>
    </citation>
    <scope>NUCLEOTIDE SEQUENCE [LARGE SCALE GENOMIC DNA]</scope>
    <source>
        <strain evidence="5 6">4047</strain>
    </source>
</reference>
<dbReference type="Pfam" id="PF00392">
    <property type="entry name" value="GntR"/>
    <property type="match status" value="1"/>
</dbReference>
<dbReference type="PROSITE" id="PS50949">
    <property type="entry name" value="HTH_GNTR"/>
    <property type="match status" value="1"/>
</dbReference>
<name>C0M8V1_STRE4</name>
<dbReference type="SUPFAM" id="SSF46785">
    <property type="entry name" value="Winged helix' DNA-binding domain"/>
    <property type="match status" value="1"/>
</dbReference>
<protein>
    <submittedName>
        <fullName evidence="5">GntR family regulatory protein</fullName>
    </submittedName>
</protein>
<feature type="domain" description="HTH gntR-type" evidence="4">
    <location>
        <begin position="9"/>
        <end position="77"/>
    </location>
</feature>
<proteinExistence type="predicted"/>
<dbReference type="Gene3D" id="1.10.10.10">
    <property type="entry name" value="Winged helix-like DNA-binding domain superfamily/Winged helix DNA-binding domain"/>
    <property type="match status" value="1"/>
</dbReference>
<keyword evidence="1" id="KW-0805">Transcription regulation</keyword>
<organism evidence="5 6">
    <name type="scientific">Streptococcus equi subsp. equi (strain 4047)</name>
    <dbReference type="NCBI Taxonomy" id="553482"/>
    <lineage>
        <taxon>Bacteria</taxon>
        <taxon>Bacillati</taxon>
        <taxon>Bacillota</taxon>
        <taxon>Bacilli</taxon>
        <taxon>Lactobacillales</taxon>
        <taxon>Streptococcaceae</taxon>
        <taxon>Streptococcus</taxon>
    </lineage>
</organism>
<dbReference type="SMART" id="SM00345">
    <property type="entry name" value="HTH_GNTR"/>
    <property type="match status" value="1"/>
</dbReference>
<dbReference type="PANTHER" id="PTHR38445:SF6">
    <property type="entry name" value="GNTR-FAMILY TRANSCRIPTIONAL REGULATOR"/>
    <property type="match status" value="1"/>
</dbReference>
<sequence>MSWKFDEKSPIYAQIAQHIMLQIVSQEIKSGDQLPTVREYAEIAGVNPNTMQRALTELDREGIVYSQRTAGRFVTDNQELIARKRRELAINELKSFISNMIKIGFERSEIIPVLSTFLEEGSN</sequence>
<accession>C0M8V1</accession>
<dbReference type="GO" id="GO:0003677">
    <property type="term" value="F:DNA binding"/>
    <property type="evidence" value="ECO:0007669"/>
    <property type="project" value="UniProtKB-KW"/>
</dbReference>
<dbReference type="RefSeq" id="WP_012679450.1">
    <property type="nucleotide sequence ID" value="NC_012471.1"/>
</dbReference>
<dbReference type="GO" id="GO:0003700">
    <property type="term" value="F:DNA-binding transcription factor activity"/>
    <property type="evidence" value="ECO:0007669"/>
    <property type="project" value="InterPro"/>
</dbReference>
<gene>
    <name evidence="5" type="ordered locus">SEQ_1005</name>
</gene>
<dbReference type="Proteomes" id="UP000001365">
    <property type="component" value="Chromosome"/>
</dbReference>
<evidence type="ECO:0000256" key="2">
    <source>
        <dbReference type="ARBA" id="ARBA00023125"/>
    </source>
</evidence>
<dbReference type="InterPro" id="IPR036390">
    <property type="entry name" value="WH_DNA-bd_sf"/>
</dbReference>
<evidence type="ECO:0000313" key="5">
    <source>
        <dbReference type="EMBL" id="CAW93586.1"/>
    </source>
</evidence>
<dbReference type="PANTHER" id="PTHR38445">
    <property type="entry name" value="HTH-TYPE TRANSCRIPTIONAL REPRESSOR YTRA"/>
    <property type="match status" value="1"/>
</dbReference>
<keyword evidence="2" id="KW-0238">DNA-binding</keyword>
<dbReference type="AlphaFoldDB" id="C0M8V1"/>
<dbReference type="CDD" id="cd07377">
    <property type="entry name" value="WHTH_GntR"/>
    <property type="match status" value="1"/>
</dbReference>
<dbReference type="InterPro" id="IPR036388">
    <property type="entry name" value="WH-like_DNA-bd_sf"/>
</dbReference>
<dbReference type="OrthoDB" id="362473at2"/>
<keyword evidence="3" id="KW-0804">Transcription</keyword>
<evidence type="ECO:0000313" key="6">
    <source>
        <dbReference type="Proteomes" id="UP000001365"/>
    </source>
</evidence>
<evidence type="ECO:0000256" key="3">
    <source>
        <dbReference type="ARBA" id="ARBA00023163"/>
    </source>
</evidence>
<dbReference type="EMBL" id="FM204883">
    <property type="protein sequence ID" value="CAW93586.1"/>
    <property type="molecule type" value="Genomic_DNA"/>
</dbReference>
<dbReference type="HOGENOM" id="CLU_017584_10_0_9"/>